<dbReference type="EMBL" id="JABFAA010119849">
    <property type="protein sequence ID" value="MBA0700864.1"/>
    <property type="molecule type" value="Genomic_DNA"/>
</dbReference>
<dbReference type="AlphaFoldDB" id="A0A7J8YPB9"/>
<organism evidence="1 2">
    <name type="scientific">Gossypium aridum</name>
    <name type="common">American cotton</name>
    <name type="synonym">Erioxylum aridum</name>
    <dbReference type="NCBI Taxonomy" id="34290"/>
    <lineage>
        <taxon>Eukaryota</taxon>
        <taxon>Viridiplantae</taxon>
        <taxon>Streptophyta</taxon>
        <taxon>Embryophyta</taxon>
        <taxon>Tracheophyta</taxon>
        <taxon>Spermatophyta</taxon>
        <taxon>Magnoliopsida</taxon>
        <taxon>eudicotyledons</taxon>
        <taxon>Gunneridae</taxon>
        <taxon>Pentapetalae</taxon>
        <taxon>rosids</taxon>
        <taxon>malvids</taxon>
        <taxon>Malvales</taxon>
        <taxon>Malvaceae</taxon>
        <taxon>Malvoideae</taxon>
        <taxon>Gossypium</taxon>
    </lineage>
</organism>
<proteinExistence type="predicted"/>
<sequence>WLYPNFSSSPQHSPPFRLLLSSFWISNGPPQKVILMWSISPPLQSVSQQHSLL</sequence>
<reference evidence="1 2" key="1">
    <citation type="journal article" date="2019" name="Genome Biol. Evol.">
        <title>Insights into the evolution of the New World diploid cottons (Gossypium, subgenus Houzingenia) based on genome sequencing.</title>
        <authorList>
            <person name="Grover C.E."/>
            <person name="Arick M.A. 2nd"/>
            <person name="Thrash A."/>
            <person name="Conover J.L."/>
            <person name="Sanders W.S."/>
            <person name="Peterson D.G."/>
            <person name="Frelichowski J.E."/>
            <person name="Scheffler J.A."/>
            <person name="Scheffler B.E."/>
            <person name="Wendel J.F."/>
        </authorList>
    </citation>
    <scope>NUCLEOTIDE SEQUENCE [LARGE SCALE GENOMIC DNA]</scope>
    <source>
        <strain evidence="1">185</strain>
        <tissue evidence="1">Leaf</tissue>
    </source>
</reference>
<name>A0A7J8YPB9_GOSAI</name>
<evidence type="ECO:0000313" key="2">
    <source>
        <dbReference type="Proteomes" id="UP000593577"/>
    </source>
</evidence>
<feature type="non-terminal residue" evidence="1">
    <location>
        <position position="1"/>
    </location>
</feature>
<dbReference type="Proteomes" id="UP000593577">
    <property type="component" value="Unassembled WGS sequence"/>
</dbReference>
<gene>
    <name evidence="1" type="ORF">Goari_005520</name>
</gene>
<evidence type="ECO:0000313" key="1">
    <source>
        <dbReference type="EMBL" id="MBA0700864.1"/>
    </source>
</evidence>
<protein>
    <submittedName>
        <fullName evidence="1">Uncharacterized protein</fullName>
    </submittedName>
</protein>
<comment type="caution">
    <text evidence="1">The sequence shown here is derived from an EMBL/GenBank/DDBJ whole genome shotgun (WGS) entry which is preliminary data.</text>
</comment>
<keyword evidence="2" id="KW-1185">Reference proteome</keyword>
<accession>A0A7J8YPB9</accession>